<gene>
    <name evidence="2" type="ORF">ATC70_001499</name>
</gene>
<evidence type="ECO:0000313" key="3">
    <source>
        <dbReference type="Proteomes" id="UP001304243"/>
    </source>
</evidence>
<dbReference type="RefSeq" id="XP_064684814.1">
    <property type="nucleotide sequence ID" value="XM_064820894.1"/>
</dbReference>
<accession>A0AAN7DJG3</accession>
<proteinExistence type="predicted"/>
<feature type="compositionally biased region" description="Polar residues" evidence="1">
    <location>
        <begin position="24"/>
        <end position="44"/>
    </location>
</feature>
<feature type="region of interest" description="Disordered" evidence="1">
    <location>
        <begin position="20"/>
        <end position="44"/>
    </location>
</feature>
<dbReference type="GeneID" id="89945201"/>
<protein>
    <submittedName>
        <fullName evidence="2">Uncharacterized protein</fullName>
    </submittedName>
</protein>
<dbReference type="Proteomes" id="UP001304243">
    <property type="component" value="Unassembled WGS sequence"/>
</dbReference>
<reference evidence="2 3" key="1">
    <citation type="submission" date="2022-11" db="EMBL/GenBank/DDBJ databases">
        <title>Mucor velutinosus strain NIH1002 WGS.</title>
        <authorList>
            <person name="Subramanian P."/>
            <person name="Mullikin J.C."/>
            <person name="Segre J.A."/>
            <person name="Zelazny A.M."/>
        </authorList>
    </citation>
    <scope>NUCLEOTIDE SEQUENCE [LARGE SCALE GENOMIC DNA]</scope>
    <source>
        <strain evidence="2 3">NIH1002</strain>
    </source>
</reference>
<name>A0AAN7DJG3_9FUNG</name>
<evidence type="ECO:0000313" key="2">
    <source>
        <dbReference type="EMBL" id="KAK4518148.1"/>
    </source>
</evidence>
<keyword evidence="3" id="KW-1185">Reference proteome</keyword>
<evidence type="ECO:0000256" key="1">
    <source>
        <dbReference type="SAM" id="MobiDB-lite"/>
    </source>
</evidence>
<dbReference type="AlphaFoldDB" id="A0AAN7DJG3"/>
<dbReference type="EMBL" id="JASEJX010000013">
    <property type="protein sequence ID" value="KAK4518148.1"/>
    <property type="molecule type" value="Genomic_DNA"/>
</dbReference>
<comment type="caution">
    <text evidence="2">The sequence shown here is derived from an EMBL/GenBank/DDBJ whole genome shotgun (WGS) entry which is preliminary data.</text>
</comment>
<organism evidence="2 3">
    <name type="scientific">Mucor velutinosus</name>
    <dbReference type="NCBI Taxonomy" id="708070"/>
    <lineage>
        <taxon>Eukaryota</taxon>
        <taxon>Fungi</taxon>
        <taxon>Fungi incertae sedis</taxon>
        <taxon>Mucoromycota</taxon>
        <taxon>Mucoromycotina</taxon>
        <taxon>Mucoromycetes</taxon>
        <taxon>Mucorales</taxon>
        <taxon>Mucorineae</taxon>
        <taxon>Mucoraceae</taxon>
        <taxon>Mucor</taxon>
    </lineage>
</organism>
<sequence length="191" mass="21248">MEQDCLRFQELRETLGDKCKPYSRSLQTGQSSKDLFGSNQSLPTVSNTSEATDILLVSTSSVRHVVPEPSKSRRKGKGKSISEVVLGDIPQRSPVQIVAENYLGSSLSIQKKEAKARLMIEHVEKPAEDIGEDPAETDRKLKEVIDNTVGEKTVPFVQIILTFTQYIAKTQEENTSNTAFDRTANRSYSNI</sequence>